<evidence type="ECO:0000313" key="1">
    <source>
        <dbReference type="EMBL" id="AWM12810.1"/>
    </source>
</evidence>
<reference evidence="1 2" key="1">
    <citation type="submission" date="2018-05" db="EMBL/GenBank/DDBJ databases">
        <title>Flavobacterium sp. MEBiC07310.</title>
        <authorList>
            <person name="Baek K."/>
        </authorList>
    </citation>
    <scope>NUCLEOTIDE SEQUENCE [LARGE SCALE GENOMIC DNA]</scope>
    <source>
        <strain evidence="1 2">MEBiC07310</strain>
    </source>
</reference>
<dbReference type="PROSITE" id="PS00018">
    <property type="entry name" value="EF_HAND_1"/>
    <property type="match status" value="1"/>
</dbReference>
<accession>A0A2U8QRM4</accession>
<organism evidence="1 2">
    <name type="scientific">Flavobacterium sediminis</name>
    <dbReference type="NCBI Taxonomy" id="2201181"/>
    <lineage>
        <taxon>Bacteria</taxon>
        <taxon>Pseudomonadati</taxon>
        <taxon>Bacteroidota</taxon>
        <taxon>Flavobacteriia</taxon>
        <taxon>Flavobacteriales</taxon>
        <taxon>Flavobacteriaceae</taxon>
        <taxon>Flavobacterium</taxon>
    </lineage>
</organism>
<dbReference type="GO" id="GO:0003755">
    <property type="term" value="F:peptidyl-prolyl cis-trans isomerase activity"/>
    <property type="evidence" value="ECO:0007669"/>
    <property type="project" value="InterPro"/>
</dbReference>
<dbReference type="Gene3D" id="3.10.50.40">
    <property type="match status" value="1"/>
</dbReference>
<dbReference type="InterPro" id="IPR046357">
    <property type="entry name" value="PPIase_dom_sf"/>
</dbReference>
<sequence>MDSTFVGYKGWNLKNVVFDQNDFGMWFTFPAIYSSDAVSISGFRQILSVIKTEASAVENGDGTITHNDYGNVLVFIPSGLAYFSNVATNISQYAPIAFQIKLYSREERDHEGDKVPSYMEDLNGNNDYFDDDTDGDLLPDFLDYDDDGDDFLTKDEINVDANGDLLLPFPTCTSGTPKYLDSSCH</sequence>
<protein>
    <submittedName>
        <fullName evidence="1">Uncharacterized protein</fullName>
    </submittedName>
</protein>
<dbReference type="RefSeq" id="WP_109568219.1">
    <property type="nucleotide sequence ID" value="NZ_CP029463.1"/>
</dbReference>
<dbReference type="InterPro" id="IPR018247">
    <property type="entry name" value="EF_Hand_1_Ca_BS"/>
</dbReference>
<dbReference type="Proteomes" id="UP000245429">
    <property type="component" value="Chromosome"/>
</dbReference>
<dbReference type="AlphaFoldDB" id="A0A2U8QRM4"/>
<evidence type="ECO:0000313" key="2">
    <source>
        <dbReference type="Proteomes" id="UP000245429"/>
    </source>
</evidence>
<dbReference type="EMBL" id="CP029463">
    <property type="protein sequence ID" value="AWM12810.1"/>
    <property type="molecule type" value="Genomic_DNA"/>
</dbReference>
<gene>
    <name evidence="1" type="ORF">DI487_02265</name>
</gene>
<dbReference type="KEGG" id="fse:DI487_02265"/>
<dbReference type="OrthoDB" id="1424215at2"/>
<keyword evidence="2" id="KW-1185">Reference proteome</keyword>
<proteinExistence type="predicted"/>
<name>A0A2U8QRM4_9FLAO</name>